<keyword evidence="8 11" id="KW-1133">Transmembrane helix</keyword>
<protein>
    <recommendedName>
        <fullName evidence="2">Protein amnionless</fullName>
    </recommendedName>
</protein>
<evidence type="ECO:0000256" key="3">
    <source>
        <dbReference type="ARBA" id="ARBA00022448"/>
    </source>
</evidence>
<keyword evidence="3" id="KW-0813">Transport</keyword>
<evidence type="ECO:0000256" key="8">
    <source>
        <dbReference type="ARBA" id="ARBA00022989"/>
    </source>
</evidence>
<organism evidence="13 14">
    <name type="scientific">Callosobruchus maculatus</name>
    <name type="common">Southern cowpea weevil</name>
    <name type="synonym">Pulse bruchid</name>
    <dbReference type="NCBI Taxonomy" id="64391"/>
    <lineage>
        <taxon>Eukaryota</taxon>
        <taxon>Metazoa</taxon>
        <taxon>Ecdysozoa</taxon>
        <taxon>Arthropoda</taxon>
        <taxon>Hexapoda</taxon>
        <taxon>Insecta</taxon>
        <taxon>Pterygota</taxon>
        <taxon>Neoptera</taxon>
        <taxon>Endopterygota</taxon>
        <taxon>Coleoptera</taxon>
        <taxon>Polyphaga</taxon>
        <taxon>Cucujiformia</taxon>
        <taxon>Chrysomeloidea</taxon>
        <taxon>Chrysomelidae</taxon>
        <taxon>Bruchinae</taxon>
        <taxon>Bruchini</taxon>
        <taxon>Callosobruchus</taxon>
    </lineage>
</organism>
<evidence type="ECO:0000256" key="7">
    <source>
        <dbReference type="ARBA" id="ARBA00022927"/>
    </source>
</evidence>
<dbReference type="GO" id="GO:0016324">
    <property type="term" value="C:apical plasma membrane"/>
    <property type="evidence" value="ECO:0007669"/>
    <property type="project" value="TreeGrafter"/>
</dbReference>
<feature type="signal peptide" evidence="12">
    <location>
        <begin position="1"/>
        <end position="22"/>
    </location>
</feature>
<keyword evidence="14" id="KW-1185">Reference proteome</keyword>
<keyword evidence="4" id="KW-1003">Cell membrane</keyword>
<dbReference type="GO" id="GO:0006898">
    <property type="term" value="P:receptor-mediated endocytosis"/>
    <property type="evidence" value="ECO:0007669"/>
    <property type="project" value="TreeGrafter"/>
</dbReference>
<proteinExistence type="predicted"/>
<evidence type="ECO:0000256" key="4">
    <source>
        <dbReference type="ARBA" id="ARBA00022475"/>
    </source>
</evidence>
<feature type="compositionally biased region" description="Acidic residues" evidence="10">
    <location>
        <begin position="450"/>
        <end position="459"/>
    </location>
</feature>
<evidence type="ECO:0000256" key="6">
    <source>
        <dbReference type="ARBA" id="ARBA00022729"/>
    </source>
</evidence>
<evidence type="ECO:0000256" key="9">
    <source>
        <dbReference type="ARBA" id="ARBA00023136"/>
    </source>
</evidence>
<feature type="chain" id="PRO_5025050034" description="Protein amnionless" evidence="12">
    <location>
        <begin position="23"/>
        <end position="459"/>
    </location>
</feature>
<evidence type="ECO:0000256" key="10">
    <source>
        <dbReference type="SAM" id="MobiDB-lite"/>
    </source>
</evidence>
<sequence>MFTFGGFVGALVLLNSVWFSESATKIWQRNTHITLSENWEDGKLQEECDGLVFPEHVETVVWLDLLETKEIVLQTTGQIFFHQDQNDIVLNERSTSRINCVKLKELVSYDWYDPNNWKNPSLDKNPAVPHLERVPCRRDDVVFPAWEYSGTITFSHFNERVLSFRSFKWGSENWTNNDWNLYGQRGIMKEIFYEPPSVVINENYINSTRHCYNIPLYIVCQHVEYNEDYKCLDPVQPLGFCTEICGAHILLKTDIASDDIRKILEEHSYYSQTHLSEVENGQDVFYQVVFTESDFTGSSLDEAQAFYTKLAQVMGKEVIVSMHKSGPLFVRGKALENALSISLGSLCIVIILLGGLYLSYYSNISTDTLRNRIVNGRPLSNVFATFSRDNVGLHYERHASESSLHLVENFENPMYGKETPASSQSNVTATTTDEVPLQEVEEAKMKETKEEDNENADEE</sequence>
<reference evidence="13 14" key="1">
    <citation type="submission" date="2019-01" db="EMBL/GenBank/DDBJ databases">
        <authorList>
            <person name="Sayadi A."/>
        </authorList>
    </citation>
    <scope>NUCLEOTIDE SEQUENCE [LARGE SCALE GENOMIC DNA]</scope>
</reference>
<dbReference type="Pfam" id="PF14828">
    <property type="entry name" value="Amnionless"/>
    <property type="match status" value="1"/>
</dbReference>
<evidence type="ECO:0000313" key="13">
    <source>
        <dbReference type="EMBL" id="VEN53916.1"/>
    </source>
</evidence>
<dbReference type="OrthoDB" id="10067964at2759"/>
<keyword evidence="9 11" id="KW-0472">Membrane</keyword>
<dbReference type="PANTHER" id="PTHR14995">
    <property type="entry name" value="AMNIONLESS"/>
    <property type="match status" value="1"/>
</dbReference>
<evidence type="ECO:0000256" key="5">
    <source>
        <dbReference type="ARBA" id="ARBA00022692"/>
    </source>
</evidence>
<accession>A0A653D3J5</accession>
<dbReference type="InterPro" id="IPR026112">
    <property type="entry name" value="AMN"/>
</dbReference>
<keyword evidence="7" id="KW-0653">Protein transport</keyword>
<dbReference type="EMBL" id="CAACVG010009696">
    <property type="protein sequence ID" value="VEN53916.1"/>
    <property type="molecule type" value="Genomic_DNA"/>
</dbReference>
<evidence type="ECO:0000256" key="11">
    <source>
        <dbReference type="SAM" id="Phobius"/>
    </source>
</evidence>
<dbReference type="AlphaFoldDB" id="A0A653D3J5"/>
<keyword evidence="5 11" id="KW-0812">Transmembrane</keyword>
<evidence type="ECO:0000256" key="2">
    <source>
        <dbReference type="ARBA" id="ARBA00021200"/>
    </source>
</evidence>
<evidence type="ECO:0000256" key="1">
    <source>
        <dbReference type="ARBA" id="ARBA00004251"/>
    </source>
</evidence>
<dbReference type="GO" id="GO:0030139">
    <property type="term" value="C:endocytic vesicle"/>
    <property type="evidence" value="ECO:0007669"/>
    <property type="project" value="TreeGrafter"/>
</dbReference>
<evidence type="ECO:0000256" key="12">
    <source>
        <dbReference type="SAM" id="SignalP"/>
    </source>
</evidence>
<feature type="transmembrane region" description="Helical" evidence="11">
    <location>
        <begin position="338"/>
        <end position="360"/>
    </location>
</feature>
<gene>
    <name evidence="13" type="ORF">CALMAC_LOCUS13564</name>
</gene>
<dbReference type="PANTHER" id="PTHR14995:SF2">
    <property type="entry name" value="PROTEIN AMNIONLESS"/>
    <property type="match status" value="1"/>
</dbReference>
<comment type="subcellular location">
    <subcellularLocation>
        <location evidence="1">Cell membrane</location>
        <topology evidence="1">Single-pass type I membrane protein</topology>
    </subcellularLocation>
</comment>
<dbReference type="GO" id="GO:0015031">
    <property type="term" value="P:protein transport"/>
    <property type="evidence" value="ECO:0007669"/>
    <property type="project" value="UniProtKB-KW"/>
</dbReference>
<keyword evidence="6 12" id="KW-0732">Signal</keyword>
<feature type="region of interest" description="Disordered" evidence="10">
    <location>
        <begin position="414"/>
        <end position="459"/>
    </location>
</feature>
<feature type="compositionally biased region" description="Polar residues" evidence="10">
    <location>
        <begin position="420"/>
        <end position="433"/>
    </location>
</feature>
<name>A0A653D3J5_CALMS</name>
<dbReference type="Proteomes" id="UP000410492">
    <property type="component" value="Unassembled WGS sequence"/>
</dbReference>
<evidence type="ECO:0000313" key="14">
    <source>
        <dbReference type="Proteomes" id="UP000410492"/>
    </source>
</evidence>